<accession>A0AAW7XDJ0</accession>
<name>A0AAW7XDJ0_9GAMM</name>
<dbReference type="SUPFAM" id="SSF51445">
    <property type="entry name" value="(Trans)glycosidases"/>
    <property type="match status" value="1"/>
</dbReference>
<feature type="non-terminal residue" evidence="2">
    <location>
        <position position="76"/>
    </location>
</feature>
<evidence type="ECO:0000313" key="3">
    <source>
        <dbReference type="Proteomes" id="UP001169760"/>
    </source>
</evidence>
<proteinExistence type="predicted"/>
<dbReference type="RefSeq" id="WP_303494452.1">
    <property type="nucleotide sequence ID" value="NZ_JAUOPB010000219.1"/>
</dbReference>
<dbReference type="EMBL" id="JAUOPB010000219">
    <property type="protein sequence ID" value="MDO6425071.1"/>
    <property type="molecule type" value="Genomic_DNA"/>
</dbReference>
<evidence type="ECO:0000313" key="2">
    <source>
        <dbReference type="EMBL" id="MDO6425071.1"/>
    </source>
</evidence>
<dbReference type="GO" id="GO:0004560">
    <property type="term" value="F:alpha-L-fucosidase activity"/>
    <property type="evidence" value="ECO:0007669"/>
    <property type="project" value="InterPro"/>
</dbReference>
<dbReference type="Proteomes" id="UP001169760">
    <property type="component" value="Unassembled WGS sequence"/>
</dbReference>
<dbReference type="GO" id="GO:0005975">
    <property type="term" value="P:carbohydrate metabolic process"/>
    <property type="evidence" value="ECO:0007669"/>
    <property type="project" value="InterPro"/>
</dbReference>
<feature type="domain" description="Glycoside hydrolase family 29 N-terminal" evidence="1">
    <location>
        <begin position="1"/>
        <end position="74"/>
    </location>
</feature>
<comment type="caution">
    <text evidence="2">The sequence shown here is derived from an EMBL/GenBank/DDBJ whole genome shotgun (WGS) entry which is preliminary data.</text>
</comment>
<dbReference type="Gene3D" id="3.20.20.80">
    <property type="entry name" value="Glycosidases"/>
    <property type="match status" value="1"/>
</dbReference>
<evidence type="ECO:0000259" key="1">
    <source>
        <dbReference type="Pfam" id="PF01120"/>
    </source>
</evidence>
<dbReference type="InterPro" id="IPR017853">
    <property type="entry name" value="GH"/>
</dbReference>
<protein>
    <submittedName>
        <fullName evidence="2">Alpha-L-fucosidase</fullName>
    </submittedName>
</protein>
<sequence length="76" mass="8609">MKELSAACHELGLSFGFYYSHNQDWTTPGATGGPELDEDGKKAKFKDYFYNKCKPQVKEICTNYGAIDFVWFDTPG</sequence>
<dbReference type="InterPro" id="IPR057739">
    <property type="entry name" value="Glyco_hydro_29_N"/>
</dbReference>
<organism evidence="2 3">
    <name type="scientific">Saccharophagus degradans</name>
    <dbReference type="NCBI Taxonomy" id="86304"/>
    <lineage>
        <taxon>Bacteria</taxon>
        <taxon>Pseudomonadati</taxon>
        <taxon>Pseudomonadota</taxon>
        <taxon>Gammaproteobacteria</taxon>
        <taxon>Cellvibrionales</taxon>
        <taxon>Cellvibrionaceae</taxon>
        <taxon>Saccharophagus</taxon>
    </lineage>
</organism>
<reference evidence="2" key="1">
    <citation type="submission" date="2023-07" db="EMBL/GenBank/DDBJ databases">
        <title>Genome content predicts the carbon catabolic preferences of heterotrophic bacteria.</title>
        <authorList>
            <person name="Gralka M."/>
        </authorList>
    </citation>
    <scope>NUCLEOTIDE SEQUENCE</scope>
    <source>
        <strain evidence="2">I3M17_2</strain>
    </source>
</reference>
<dbReference type="AlphaFoldDB" id="A0AAW7XDJ0"/>
<gene>
    <name evidence="2" type="ORF">Q4521_21500</name>
</gene>
<dbReference type="Pfam" id="PF01120">
    <property type="entry name" value="Alpha_L_fucos"/>
    <property type="match status" value="1"/>
</dbReference>